<keyword evidence="3" id="KW-1185">Reference proteome</keyword>
<dbReference type="OrthoDB" id="5835725at2759"/>
<name>A0A8S1F5K0_9PELO</name>
<dbReference type="PANTHER" id="PTHR35182:SF2">
    <property type="entry name" value="CONSERVED DOMAIN PROTEIN-RELATED"/>
    <property type="match status" value="1"/>
</dbReference>
<dbReference type="Proteomes" id="UP000494206">
    <property type="component" value="Unassembled WGS sequence"/>
</dbReference>
<keyword evidence="1" id="KW-0732">Signal</keyword>
<dbReference type="AlphaFoldDB" id="A0A8S1F5K0"/>
<feature type="signal peptide" evidence="1">
    <location>
        <begin position="1"/>
        <end position="18"/>
    </location>
</feature>
<proteinExistence type="predicted"/>
<dbReference type="EMBL" id="CADEPM010000012">
    <property type="protein sequence ID" value="CAB3411101.1"/>
    <property type="molecule type" value="Genomic_DNA"/>
</dbReference>
<accession>A0A8S1F5K0</accession>
<dbReference type="PANTHER" id="PTHR35182">
    <property type="entry name" value="PROTEIN CBG13762"/>
    <property type="match status" value="1"/>
</dbReference>
<organism evidence="2 3">
    <name type="scientific">Caenorhabditis bovis</name>
    <dbReference type="NCBI Taxonomy" id="2654633"/>
    <lineage>
        <taxon>Eukaryota</taxon>
        <taxon>Metazoa</taxon>
        <taxon>Ecdysozoa</taxon>
        <taxon>Nematoda</taxon>
        <taxon>Chromadorea</taxon>
        <taxon>Rhabditida</taxon>
        <taxon>Rhabditina</taxon>
        <taxon>Rhabditomorpha</taxon>
        <taxon>Rhabditoidea</taxon>
        <taxon>Rhabditidae</taxon>
        <taxon>Peloderinae</taxon>
        <taxon>Caenorhabditis</taxon>
    </lineage>
</organism>
<evidence type="ECO:0000256" key="1">
    <source>
        <dbReference type="SAM" id="SignalP"/>
    </source>
</evidence>
<evidence type="ECO:0000313" key="2">
    <source>
        <dbReference type="EMBL" id="CAB3411101.1"/>
    </source>
</evidence>
<protein>
    <submittedName>
        <fullName evidence="2">Uncharacterized protein</fullName>
    </submittedName>
</protein>
<gene>
    <name evidence="2" type="ORF">CBOVIS_LOCUS12526</name>
</gene>
<evidence type="ECO:0000313" key="3">
    <source>
        <dbReference type="Proteomes" id="UP000494206"/>
    </source>
</evidence>
<sequence length="129" mass="14233">MKLLILIAAVVLLAAAYGYPGPMMAKEGATNFELQLDIRPVKSIIRTVKTGKQIWNFSGPNKGQWVDEKGKKIESSNYSIKSPATLVIKKVTKADAGIYDYEERPEDIMTPPPGVHVDPGMRGYKLDVL</sequence>
<feature type="chain" id="PRO_5035827958" evidence="1">
    <location>
        <begin position="19"/>
        <end position="129"/>
    </location>
</feature>
<reference evidence="2 3" key="1">
    <citation type="submission" date="2020-04" db="EMBL/GenBank/DDBJ databases">
        <authorList>
            <person name="Laetsch R D."/>
            <person name="Stevens L."/>
            <person name="Kumar S."/>
            <person name="Blaxter L. M."/>
        </authorList>
    </citation>
    <scope>NUCLEOTIDE SEQUENCE [LARGE SCALE GENOMIC DNA]</scope>
</reference>
<comment type="caution">
    <text evidence="2">The sequence shown here is derived from an EMBL/GenBank/DDBJ whole genome shotgun (WGS) entry which is preliminary data.</text>
</comment>